<evidence type="ECO:0000256" key="1">
    <source>
        <dbReference type="ARBA" id="ARBA00008553"/>
    </source>
</evidence>
<gene>
    <name evidence="4 8" type="primary">rplE</name>
    <name evidence="8" type="ORF">Q0590_19515</name>
</gene>
<dbReference type="Proteomes" id="UP001168528">
    <property type="component" value="Unassembled WGS sequence"/>
</dbReference>
<dbReference type="PROSITE" id="PS00358">
    <property type="entry name" value="RIBOSOMAL_L5"/>
    <property type="match status" value="1"/>
</dbReference>
<accession>A0ABT8R908</accession>
<feature type="domain" description="Large ribosomal subunit protein uL5 N-terminal" evidence="6">
    <location>
        <begin position="27"/>
        <end position="82"/>
    </location>
</feature>
<evidence type="ECO:0000256" key="2">
    <source>
        <dbReference type="ARBA" id="ARBA00022980"/>
    </source>
</evidence>
<sequence length="184" mass="20378">MANPRLKDKYLQEIVPGLKNKFGYKSIMQVPKLTKVVINKGIGAAVADKKLVDVGVEELTTISGQKAVPTISKKAISNFKLRENMPIGAKVTLRGDKMYEFLDRLTTVALPRVRDFKGISDKGFDGRGNYTLGVKEQIIFPEISIDKVTRISGMDITFVTTAQTDEESLELLKALGMPFANQKK</sequence>
<dbReference type="InterPro" id="IPR031309">
    <property type="entry name" value="Ribosomal_uL5_C"/>
</dbReference>
<evidence type="ECO:0000256" key="4">
    <source>
        <dbReference type="HAMAP-Rule" id="MF_01333"/>
    </source>
</evidence>
<keyword evidence="4" id="KW-0694">RNA-binding</keyword>
<dbReference type="SUPFAM" id="SSF55282">
    <property type="entry name" value="RL5-like"/>
    <property type="match status" value="1"/>
</dbReference>
<keyword evidence="2 4" id="KW-0689">Ribosomal protein</keyword>
<dbReference type="GO" id="GO:0005840">
    <property type="term" value="C:ribosome"/>
    <property type="evidence" value="ECO:0007669"/>
    <property type="project" value="UniProtKB-KW"/>
</dbReference>
<dbReference type="InterPro" id="IPR002132">
    <property type="entry name" value="Ribosomal_uL5"/>
</dbReference>
<comment type="similarity">
    <text evidence="1 4 5">Belongs to the universal ribosomal protein uL5 family.</text>
</comment>
<comment type="function">
    <text evidence="4">This is 1 of the proteins that bind and probably mediate the attachment of the 5S RNA into the large ribosomal subunit, where it forms part of the central protuberance. In the 70S ribosome it contacts protein S13 of the 30S subunit (bridge B1b), connecting the 2 subunits; this bridge is implicated in subunit movement. Contacts the P site tRNA; the 5S rRNA and some of its associated proteins might help stabilize positioning of ribosome-bound tRNAs.</text>
</comment>
<dbReference type="NCBIfam" id="NF000585">
    <property type="entry name" value="PRK00010.1"/>
    <property type="match status" value="1"/>
</dbReference>
<dbReference type="InterPro" id="IPR020930">
    <property type="entry name" value="Ribosomal_uL5_bac-type"/>
</dbReference>
<dbReference type="RefSeq" id="WP_302039277.1">
    <property type="nucleotide sequence ID" value="NZ_JAUKPO010000012.1"/>
</dbReference>
<reference evidence="8" key="1">
    <citation type="submission" date="2023-07" db="EMBL/GenBank/DDBJ databases">
        <title>The genome sequence of Rhodocytophaga aerolata KACC 12507.</title>
        <authorList>
            <person name="Zhang X."/>
        </authorList>
    </citation>
    <scope>NUCLEOTIDE SEQUENCE</scope>
    <source>
        <strain evidence="8">KACC 12507</strain>
    </source>
</reference>
<keyword evidence="9" id="KW-1185">Reference proteome</keyword>
<evidence type="ECO:0000256" key="5">
    <source>
        <dbReference type="RuleBase" id="RU003930"/>
    </source>
</evidence>
<name>A0ABT8R908_9BACT</name>
<dbReference type="PANTHER" id="PTHR11994">
    <property type="entry name" value="60S RIBOSOMAL PROTEIN L11-RELATED"/>
    <property type="match status" value="1"/>
</dbReference>
<dbReference type="Pfam" id="PF00281">
    <property type="entry name" value="Ribosomal_L5"/>
    <property type="match status" value="1"/>
</dbReference>
<protein>
    <recommendedName>
        <fullName evidence="4">Large ribosomal subunit protein uL5</fullName>
    </recommendedName>
</protein>
<dbReference type="HAMAP" id="MF_01333_B">
    <property type="entry name" value="Ribosomal_uL5_B"/>
    <property type="match status" value="1"/>
</dbReference>
<dbReference type="InterPro" id="IPR020929">
    <property type="entry name" value="Ribosomal_uL5_CS"/>
</dbReference>
<dbReference type="Pfam" id="PF00673">
    <property type="entry name" value="Ribosomal_L5_C"/>
    <property type="match status" value="1"/>
</dbReference>
<proteinExistence type="inferred from homology"/>
<feature type="domain" description="Large ribosomal subunit protein uL5 C-terminal" evidence="7">
    <location>
        <begin position="86"/>
        <end position="179"/>
    </location>
</feature>
<comment type="subunit">
    <text evidence="4">Part of the 50S ribosomal subunit; part of the 5S rRNA/L5/L18/L25 subcomplex. Contacts the 5S rRNA and the P site tRNA. Forms a bridge to the 30S subunit in the 70S ribosome.</text>
</comment>
<dbReference type="EMBL" id="JAUKPO010000012">
    <property type="protein sequence ID" value="MDO1448474.1"/>
    <property type="molecule type" value="Genomic_DNA"/>
</dbReference>
<evidence type="ECO:0000259" key="6">
    <source>
        <dbReference type="Pfam" id="PF00281"/>
    </source>
</evidence>
<dbReference type="PIRSF" id="PIRSF002161">
    <property type="entry name" value="Ribosomal_L5"/>
    <property type="match status" value="1"/>
</dbReference>
<dbReference type="Gene3D" id="3.30.1440.10">
    <property type="match status" value="1"/>
</dbReference>
<evidence type="ECO:0000313" key="9">
    <source>
        <dbReference type="Proteomes" id="UP001168528"/>
    </source>
</evidence>
<organism evidence="8 9">
    <name type="scientific">Rhodocytophaga aerolata</name>
    <dbReference type="NCBI Taxonomy" id="455078"/>
    <lineage>
        <taxon>Bacteria</taxon>
        <taxon>Pseudomonadati</taxon>
        <taxon>Bacteroidota</taxon>
        <taxon>Cytophagia</taxon>
        <taxon>Cytophagales</taxon>
        <taxon>Rhodocytophagaceae</taxon>
        <taxon>Rhodocytophaga</taxon>
    </lineage>
</organism>
<evidence type="ECO:0000259" key="7">
    <source>
        <dbReference type="Pfam" id="PF00673"/>
    </source>
</evidence>
<evidence type="ECO:0000313" key="8">
    <source>
        <dbReference type="EMBL" id="MDO1448474.1"/>
    </source>
</evidence>
<keyword evidence="4" id="KW-0820">tRNA-binding</keyword>
<dbReference type="InterPro" id="IPR031310">
    <property type="entry name" value="Ribosomal_uL5_N"/>
</dbReference>
<comment type="caution">
    <text evidence="8">The sequence shown here is derived from an EMBL/GenBank/DDBJ whole genome shotgun (WGS) entry which is preliminary data.</text>
</comment>
<keyword evidence="3 4" id="KW-0687">Ribonucleoprotein</keyword>
<keyword evidence="4" id="KW-0699">rRNA-binding</keyword>
<evidence type="ECO:0000256" key="3">
    <source>
        <dbReference type="ARBA" id="ARBA00023274"/>
    </source>
</evidence>
<dbReference type="InterPro" id="IPR022803">
    <property type="entry name" value="Ribosomal_uL5_dom_sf"/>
</dbReference>